<feature type="region of interest" description="Disordered" evidence="1">
    <location>
        <begin position="70"/>
        <end position="93"/>
    </location>
</feature>
<evidence type="ECO:0000256" key="1">
    <source>
        <dbReference type="SAM" id="MobiDB-lite"/>
    </source>
</evidence>
<evidence type="ECO:0000313" key="3">
    <source>
        <dbReference type="Proteomes" id="UP000801864"/>
    </source>
</evidence>
<evidence type="ECO:0000313" key="2">
    <source>
        <dbReference type="EMBL" id="KAF3060534.1"/>
    </source>
</evidence>
<keyword evidence="3" id="KW-1185">Reference proteome</keyword>
<dbReference type="EMBL" id="QLNT01000023">
    <property type="protein sequence ID" value="KAF3060534.1"/>
    <property type="molecule type" value="Genomic_DNA"/>
</dbReference>
<name>A0A9P4X6B7_9HYPO</name>
<dbReference type="AlphaFoldDB" id="A0A9P4X6B7"/>
<sequence length="316" mass="34444">MGAIKRPQKKLTVQRWIILYCPPTHPLRPGWLTPPVAVQPTPLSLDAVTFRQGRWKSKKRHRTARATALGAAGWGSGTTEPLRSPARARPDPDASQVPCSMFHAACCSTLRATVLYFTYQVRSTGVAAPVPSCPALAVLATSLRGYLSYTTGGRGAASKLTSALLQACSKRGTCLHGASTCTGRMYPVRSAQYLSTVPYRSARTLTRSSRCAALLLLCLYLRRFPSFRITDWPCPVKTTSPPVLSLFFLLLLPLIPPLFLPSLSLPYPLIPSSIPPLPLPTLRVGRFRSFGLGLRRIESPDRLPLEDEPPSSAALL</sequence>
<dbReference type="Proteomes" id="UP000801864">
    <property type="component" value="Unassembled WGS sequence"/>
</dbReference>
<organism evidence="2 3">
    <name type="scientific">Trichoderma lentiforme</name>
    <dbReference type="NCBI Taxonomy" id="1567552"/>
    <lineage>
        <taxon>Eukaryota</taxon>
        <taxon>Fungi</taxon>
        <taxon>Dikarya</taxon>
        <taxon>Ascomycota</taxon>
        <taxon>Pezizomycotina</taxon>
        <taxon>Sordariomycetes</taxon>
        <taxon>Hypocreomycetidae</taxon>
        <taxon>Hypocreales</taxon>
        <taxon>Hypocreaceae</taxon>
        <taxon>Trichoderma</taxon>
    </lineage>
</organism>
<comment type="caution">
    <text evidence="2">The sequence shown here is derived from an EMBL/GenBank/DDBJ whole genome shotgun (WGS) entry which is preliminary data.</text>
</comment>
<gene>
    <name evidence="2" type="ORF">CFAM422_011215</name>
</gene>
<accession>A0A9P4X6B7</accession>
<protein>
    <submittedName>
        <fullName evidence="2">Uncharacterized protein</fullName>
    </submittedName>
</protein>
<proteinExistence type="predicted"/>
<reference evidence="2 3" key="1">
    <citation type="submission" date="2018-06" db="EMBL/GenBank/DDBJ databases">
        <title>Genome analysis of cellulolytic fungus Trichoderma lentiforme CFAM-422.</title>
        <authorList>
            <person name="Steindorff A.S."/>
            <person name="Formighieri E.F."/>
            <person name="Midorikawa G.E.O."/>
            <person name="Tamietti M.S."/>
            <person name="Ramos E.Z."/>
            <person name="Silva A.S."/>
            <person name="Bon E.P.S."/>
            <person name="Mendes T.D."/>
            <person name="Damaso M.C.T."/>
            <person name="Favaro L.C.L."/>
        </authorList>
    </citation>
    <scope>NUCLEOTIDE SEQUENCE [LARGE SCALE GENOMIC DNA]</scope>
    <source>
        <strain evidence="2 3">CFAM-422</strain>
    </source>
</reference>